<dbReference type="Gene3D" id="1.10.30.50">
    <property type="match status" value="1"/>
</dbReference>
<feature type="region of interest" description="Disordered" evidence="1">
    <location>
        <begin position="439"/>
        <end position="460"/>
    </location>
</feature>
<dbReference type="GO" id="GO:0008270">
    <property type="term" value="F:zinc ion binding"/>
    <property type="evidence" value="ECO:0007669"/>
    <property type="project" value="InterPro"/>
</dbReference>
<evidence type="ECO:0000313" key="3">
    <source>
        <dbReference type="EMBL" id="CAB4620947.1"/>
    </source>
</evidence>
<protein>
    <submittedName>
        <fullName evidence="3">Unannotated protein</fullName>
    </submittedName>
</protein>
<dbReference type="SMART" id="SM00507">
    <property type="entry name" value="HNHc"/>
    <property type="match status" value="1"/>
</dbReference>
<dbReference type="CDD" id="cd00085">
    <property type="entry name" value="HNHc"/>
    <property type="match status" value="1"/>
</dbReference>
<dbReference type="InterPro" id="IPR003615">
    <property type="entry name" value="HNH_nuc"/>
</dbReference>
<sequence length="548" mass="58669">MFDARSPWVPSAHLTPADAAEGATADAVAHALRSRPTADLLRRLSSLSNDELVDESQRIASLLSSARAELGLVLAEIETRELHKDFDCGTVERYASWQCQLSPSNARNTAALGRAVHGLPVLGDAVVEGRLSADKAVMIAKVAAPDSEAALVELSQYTSMGQLQKVCSSWRSVAASPEDPTPEDPDASSIGRVVVFHDDHGIELRASFDHVHGALVLSALDSVTAQVRAERMTAAVPCGVSVIGGIPADLDEAPAERLPREQWRAEGFLRMCELASSHVPGELQSSGFATQVVVHVPVDTLLHPAPLPGVEPGPSDVLEPAGVVLRRDAAQWLACDAGLQTVLEDNNGDPLHLGRRTTTITPHLRRAVHAQYRTCTWPGCTSTVVQLHHRHHRSAGGQDDVENLVPLCRFHHGVVHRRGITVGRDRGGVLHFWRPDGSEVSANADSNPPGAPPPIPAGEASNALESHHQAIGIETSDRRRLPQWMNDPLHLGDIIEALLSRRDAARRRTHPTGSVTHGAVTIHPVDQDSGSNRSRKNSSTCVSAACVG</sequence>
<accession>A0A6J6I9S0</accession>
<feature type="compositionally biased region" description="Polar residues" evidence="1">
    <location>
        <begin position="528"/>
        <end position="542"/>
    </location>
</feature>
<dbReference type="GO" id="GO:0004519">
    <property type="term" value="F:endonuclease activity"/>
    <property type="evidence" value="ECO:0007669"/>
    <property type="project" value="InterPro"/>
</dbReference>
<proteinExistence type="predicted"/>
<evidence type="ECO:0000259" key="2">
    <source>
        <dbReference type="SMART" id="SM00507"/>
    </source>
</evidence>
<dbReference type="InterPro" id="IPR002711">
    <property type="entry name" value="HNH"/>
</dbReference>
<dbReference type="AlphaFoldDB" id="A0A6J6I9S0"/>
<dbReference type="GO" id="GO:0003676">
    <property type="term" value="F:nucleic acid binding"/>
    <property type="evidence" value="ECO:0007669"/>
    <property type="project" value="InterPro"/>
</dbReference>
<dbReference type="EMBL" id="CAEZUO010000160">
    <property type="protein sequence ID" value="CAB4620947.1"/>
    <property type="molecule type" value="Genomic_DNA"/>
</dbReference>
<gene>
    <name evidence="3" type="ORF">UFOPK1827_01983</name>
</gene>
<evidence type="ECO:0000256" key="1">
    <source>
        <dbReference type="SAM" id="MobiDB-lite"/>
    </source>
</evidence>
<feature type="domain" description="HNH nuclease" evidence="2">
    <location>
        <begin position="363"/>
        <end position="413"/>
    </location>
</feature>
<feature type="region of interest" description="Disordered" evidence="1">
    <location>
        <begin position="505"/>
        <end position="542"/>
    </location>
</feature>
<organism evidence="3">
    <name type="scientific">freshwater metagenome</name>
    <dbReference type="NCBI Taxonomy" id="449393"/>
    <lineage>
        <taxon>unclassified sequences</taxon>
        <taxon>metagenomes</taxon>
        <taxon>ecological metagenomes</taxon>
    </lineage>
</organism>
<reference evidence="3" key="1">
    <citation type="submission" date="2020-05" db="EMBL/GenBank/DDBJ databases">
        <authorList>
            <person name="Chiriac C."/>
            <person name="Salcher M."/>
            <person name="Ghai R."/>
            <person name="Kavagutti S V."/>
        </authorList>
    </citation>
    <scope>NUCLEOTIDE SEQUENCE</scope>
</reference>
<name>A0A6J6I9S0_9ZZZZ</name>
<dbReference type="Pfam" id="PF01844">
    <property type="entry name" value="HNH"/>
    <property type="match status" value="1"/>
</dbReference>